<keyword evidence="2" id="KW-1185">Reference proteome</keyword>
<dbReference type="AlphaFoldDB" id="A0A8J3KIC5"/>
<evidence type="ECO:0000313" key="1">
    <source>
        <dbReference type="EMBL" id="GIG03642.1"/>
    </source>
</evidence>
<accession>A0A8J3KIC5</accession>
<name>A0A8J3KIC5_9ACTN</name>
<gene>
    <name evidence="1" type="ORF">Cco03nite_03420</name>
</gene>
<dbReference type="EMBL" id="BONI01000002">
    <property type="protein sequence ID" value="GIG03642.1"/>
    <property type="molecule type" value="Genomic_DNA"/>
</dbReference>
<organism evidence="1 2">
    <name type="scientific">Catellatospora coxensis</name>
    <dbReference type="NCBI Taxonomy" id="310354"/>
    <lineage>
        <taxon>Bacteria</taxon>
        <taxon>Bacillati</taxon>
        <taxon>Actinomycetota</taxon>
        <taxon>Actinomycetes</taxon>
        <taxon>Micromonosporales</taxon>
        <taxon>Micromonosporaceae</taxon>
        <taxon>Catellatospora</taxon>
    </lineage>
</organism>
<evidence type="ECO:0000313" key="2">
    <source>
        <dbReference type="Proteomes" id="UP000630887"/>
    </source>
</evidence>
<sequence length="198" mass="21887">MFRVEWRPDWRWHDNLDALKQRRLGFNESRFARKSDACGTCPFVDQDSPDSKPQEPFLLPVEHEGSARFGFIRTLHGDRIKQPQLATVGHGAPVRVDDGRPHGRLKEDNDTRRALINARPGCLPRGACSVFCRTSGKFDLFKGGFNLGVADLYLALQFGQLLASGVRRIAGRTSGGPTSNGCCYSPQGGNDLNAVDQC</sequence>
<protein>
    <submittedName>
        <fullName evidence="1">Uncharacterized protein</fullName>
    </submittedName>
</protein>
<reference evidence="1 2" key="1">
    <citation type="submission" date="2021-01" db="EMBL/GenBank/DDBJ databases">
        <title>Whole genome shotgun sequence of Catellatospora coxensis NBRC 107359.</title>
        <authorList>
            <person name="Komaki H."/>
            <person name="Tamura T."/>
        </authorList>
    </citation>
    <scope>NUCLEOTIDE SEQUENCE [LARGE SCALE GENOMIC DNA]</scope>
    <source>
        <strain evidence="1 2">NBRC 107359</strain>
    </source>
</reference>
<comment type="caution">
    <text evidence="1">The sequence shown here is derived from an EMBL/GenBank/DDBJ whole genome shotgun (WGS) entry which is preliminary data.</text>
</comment>
<dbReference type="Proteomes" id="UP000630887">
    <property type="component" value="Unassembled WGS sequence"/>
</dbReference>
<proteinExistence type="predicted"/>